<dbReference type="EMBL" id="JACCAB010000001">
    <property type="protein sequence ID" value="NYG05970.1"/>
    <property type="molecule type" value="Genomic_DNA"/>
</dbReference>
<comment type="caution">
    <text evidence="2">The sequence shown here is derived from an EMBL/GenBank/DDBJ whole genome shotgun (WGS) entry which is preliminary data.</text>
</comment>
<dbReference type="Proteomes" id="UP000573599">
    <property type="component" value="Unassembled WGS sequence"/>
</dbReference>
<proteinExistence type="predicted"/>
<dbReference type="AlphaFoldDB" id="A0A852WBE6"/>
<evidence type="ECO:0000313" key="2">
    <source>
        <dbReference type="EMBL" id="NYG05970.1"/>
    </source>
</evidence>
<sequence>MLPTYWPTDAPPILRQNNAETSDVWLAHSQVSDAAALWAIAVRAIHDSERRPGEPLPGMSATRVGCRMAG</sequence>
<evidence type="ECO:0000256" key="1">
    <source>
        <dbReference type="SAM" id="MobiDB-lite"/>
    </source>
</evidence>
<keyword evidence="3" id="KW-1185">Reference proteome</keyword>
<protein>
    <submittedName>
        <fullName evidence="2">Uncharacterized protein</fullName>
    </submittedName>
</protein>
<evidence type="ECO:0000313" key="3">
    <source>
        <dbReference type="Proteomes" id="UP000573599"/>
    </source>
</evidence>
<name>A0A852WBE6_9MICO</name>
<organism evidence="2 3">
    <name type="scientific">Pedococcus badiiscoriae</name>
    <dbReference type="NCBI Taxonomy" id="642776"/>
    <lineage>
        <taxon>Bacteria</taxon>
        <taxon>Bacillati</taxon>
        <taxon>Actinomycetota</taxon>
        <taxon>Actinomycetes</taxon>
        <taxon>Micrococcales</taxon>
        <taxon>Intrasporangiaceae</taxon>
        <taxon>Pedococcus</taxon>
    </lineage>
</organism>
<reference evidence="2 3" key="1">
    <citation type="submission" date="2020-07" db="EMBL/GenBank/DDBJ databases">
        <title>Sequencing the genomes of 1000 actinobacteria strains.</title>
        <authorList>
            <person name="Klenk H.-P."/>
        </authorList>
    </citation>
    <scope>NUCLEOTIDE SEQUENCE [LARGE SCALE GENOMIC DNA]</scope>
    <source>
        <strain evidence="2 3">DSM 23987</strain>
    </source>
</reference>
<gene>
    <name evidence="2" type="ORF">BJ986_000457</name>
</gene>
<accession>A0A852WBE6</accession>
<feature type="region of interest" description="Disordered" evidence="1">
    <location>
        <begin position="49"/>
        <end position="70"/>
    </location>
</feature>